<reference evidence="5" key="1">
    <citation type="submission" date="2022-09" db="EMBL/GenBank/DDBJ databases">
        <title>Chromosome-level assembly of Trichoderma breve T069, a fungus used in development of biopesticide product.</title>
        <authorList>
            <person name="Lin R."/>
            <person name="Liu T."/>
        </authorList>
    </citation>
    <scope>NUCLEOTIDE SEQUENCE</scope>
    <source>
        <strain evidence="5">T069</strain>
    </source>
</reference>
<dbReference type="InterPro" id="IPR027417">
    <property type="entry name" value="P-loop_NTPase"/>
</dbReference>
<feature type="repeat" description="ANK" evidence="3">
    <location>
        <begin position="1031"/>
        <end position="1063"/>
    </location>
</feature>
<name>A0A9W9EAK6_9HYPO</name>
<dbReference type="SUPFAM" id="SSF48403">
    <property type="entry name" value="Ankyrin repeat"/>
    <property type="match status" value="2"/>
</dbReference>
<feature type="repeat" description="ANK" evidence="3">
    <location>
        <begin position="1098"/>
        <end position="1130"/>
    </location>
</feature>
<keyword evidence="6" id="KW-1185">Reference proteome</keyword>
<evidence type="ECO:0000313" key="5">
    <source>
        <dbReference type="EMBL" id="KAJ4863137.1"/>
    </source>
</evidence>
<feature type="repeat" description="ANK" evidence="3">
    <location>
        <begin position="962"/>
        <end position="994"/>
    </location>
</feature>
<dbReference type="Gene3D" id="1.25.40.20">
    <property type="entry name" value="Ankyrin repeat-containing domain"/>
    <property type="match status" value="3"/>
</dbReference>
<dbReference type="Pfam" id="PF24883">
    <property type="entry name" value="NPHP3_N"/>
    <property type="match status" value="1"/>
</dbReference>
<dbReference type="SUPFAM" id="SSF52540">
    <property type="entry name" value="P-loop containing nucleoside triphosphate hydrolases"/>
    <property type="match status" value="1"/>
</dbReference>
<dbReference type="PROSITE" id="PS50837">
    <property type="entry name" value="NACHT"/>
    <property type="match status" value="1"/>
</dbReference>
<dbReference type="AlphaFoldDB" id="A0A9W9EAK6"/>
<evidence type="ECO:0000256" key="2">
    <source>
        <dbReference type="ARBA" id="ARBA00023043"/>
    </source>
</evidence>
<dbReference type="GeneID" id="80865989"/>
<feature type="domain" description="NACHT" evidence="4">
    <location>
        <begin position="100"/>
        <end position="247"/>
    </location>
</feature>
<feature type="repeat" description="ANK" evidence="3">
    <location>
        <begin position="851"/>
        <end position="883"/>
    </location>
</feature>
<keyword evidence="1" id="KW-0677">Repeat</keyword>
<dbReference type="PANTHER" id="PTHR24198:SF165">
    <property type="entry name" value="ANKYRIN REPEAT-CONTAINING PROTEIN-RELATED"/>
    <property type="match status" value="1"/>
</dbReference>
<dbReference type="InterPro" id="IPR007111">
    <property type="entry name" value="NACHT_NTPase"/>
</dbReference>
<dbReference type="EMBL" id="JAOPEN010000002">
    <property type="protein sequence ID" value="KAJ4863137.1"/>
    <property type="molecule type" value="Genomic_DNA"/>
</dbReference>
<feature type="repeat" description="ANK" evidence="3">
    <location>
        <begin position="588"/>
        <end position="623"/>
    </location>
</feature>
<feature type="repeat" description="ANK" evidence="3">
    <location>
        <begin position="998"/>
        <end position="1030"/>
    </location>
</feature>
<dbReference type="Pfam" id="PF00023">
    <property type="entry name" value="Ank"/>
    <property type="match status" value="1"/>
</dbReference>
<dbReference type="SMART" id="SM00248">
    <property type="entry name" value="ANK"/>
    <property type="match status" value="16"/>
</dbReference>
<sequence>MSILERQDHPNVVANNSGHGSQYISEGLGDQNAVYGGMMVNQHFNYVNIFKWLTTQPNQVPLDFTPYQHNLIIQLSKGTGKWILNSEEFLEWKEVSNSSRILWMQGILGSGKTILLSLIVDSIEKQIQNQDETACIYFFFQAEKHAVPLKRIWATLLTQLLSANSSNIASDLKKKFTDPFKRLAALNPSEYFDLFKAQAATFKTVYLVIDALDSCQNAPREATLKRFQKALVDLPDNVRILFTSRDNYIGKDIGAHRELSITPREADVSAYVKNRIADDTRLRSVLSKAEHQDEIIRGVTTRAMSSKMFLSAKLYMDHLSKQGTTLFEIMQALEHLPDSALGAFKALTKQIAQRLKINRGSGELLLTKHILLWVSHAKVDMNIEQIRDSFAIHKSEGGCYEDHRPAKELVMRACTGLVKTEKGTFGLVHKSVKKHLLQFEIISNDADLEIGKTCLYFLINACKEKENSPLLQYAAKCWWAHLNSKDQVFDKKTDSLVLSLLEDGPNLTRAFDAMEEVEGGAFNGMTGWHAAVHFDLLSWAERLPPNIDVDAQCSDGQTALHWAVRYGRRKFVELLIRKSANLNLCDQAGDTPLHKGLVGPTADNVAIVKALIKSGARLDIRNGKGVSPLETVIQYGPPSIAKLMIESKEDINAEIFEDWTLLRYVFEISGVVDQGSLETKHGEWDQLQVAVTHHFQSLTELLFELGVDLNRPSTKDGWTPLVFAASKKNISLMRRLLNREPNPARVDMQDREKKTSLWWATHHGMTDAVQLLVKHGANVSEACGDGSTPLHEAVKKKNSRLVQLFASLGANVNTKVPKTSTLLIEAIRLQDHDTVWVLLNAGAKPNEQDLNGKSALFYAIERQDNNLVWLLINKGASVTAPSLAKKAGGKNMGMYMQPPLEQALRRKNNSAAWLLCEHGASPGAVIDETGRTLLHLAAYSGDLEAARLLIQRGASIVVQGEGGLTPLHYAVLLGREDIVTLLSSHIAEASSFDVTDAYGNTALSLATLKRNPAIIEILVRRGASCKAAGSKGLTPLHHAARLGFGIGLRLLLDGGGDANSVDDNSFTPIHHVVNGYSDQSLINMLAEAGANLNLKDRSGRTPLMLAAQLGKHELVVCLLDAGAGAGVVDAGGYTAYHYGENYPDIQELLRTRGGRHM</sequence>
<dbReference type="InterPro" id="IPR036770">
    <property type="entry name" value="Ankyrin_rpt-contain_sf"/>
</dbReference>
<dbReference type="RefSeq" id="XP_056032193.1">
    <property type="nucleotide sequence ID" value="XM_056171301.1"/>
</dbReference>
<feature type="repeat" description="ANK" evidence="3">
    <location>
        <begin position="1064"/>
        <end position="1097"/>
    </location>
</feature>
<dbReference type="InterPro" id="IPR056884">
    <property type="entry name" value="NPHP3-like_N"/>
</dbReference>
<dbReference type="Pfam" id="PF12796">
    <property type="entry name" value="Ank_2"/>
    <property type="match status" value="5"/>
</dbReference>
<feature type="repeat" description="ANK" evidence="3">
    <location>
        <begin position="785"/>
        <end position="817"/>
    </location>
</feature>
<dbReference type="PRINTS" id="PR01415">
    <property type="entry name" value="ANKYRIN"/>
</dbReference>
<comment type="caution">
    <text evidence="5">The sequence shown here is derived from an EMBL/GenBank/DDBJ whole genome shotgun (WGS) entry which is preliminary data.</text>
</comment>
<organism evidence="5 6">
    <name type="scientific">Trichoderma breve</name>
    <dbReference type="NCBI Taxonomy" id="2034170"/>
    <lineage>
        <taxon>Eukaryota</taxon>
        <taxon>Fungi</taxon>
        <taxon>Dikarya</taxon>
        <taxon>Ascomycota</taxon>
        <taxon>Pezizomycotina</taxon>
        <taxon>Sordariomycetes</taxon>
        <taxon>Hypocreomycetidae</taxon>
        <taxon>Hypocreales</taxon>
        <taxon>Hypocreaceae</taxon>
        <taxon>Trichoderma</taxon>
    </lineage>
</organism>
<gene>
    <name evidence="5" type="ORF">T069G_04091</name>
</gene>
<feature type="repeat" description="ANK" evidence="3">
    <location>
        <begin position="929"/>
        <end position="961"/>
    </location>
</feature>
<protein>
    <submittedName>
        <fullName evidence="5">Ankyrin repeats (3 copies) domain-containing protein</fullName>
    </submittedName>
</protein>
<evidence type="ECO:0000256" key="1">
    <source>
        <dbReference type="ARBA" id="ARBA00022737"/>
    </source>
</evidence>
<dbReference type="Gene3D" id="3.40.50.300">
    <property type="entry name" value="P-loop containing nucleotide triphosphate hydrolases"/>
    <property type="match status" value="1"/>
</dbReference>
<evidence type="ECO:0000259" key="4">
    <source>
        <dbReference type="PROSITE" id="PS50837"/>
    </source>
</evidence>
<keyword evidence="2 3" id="KW-0040">ANK repeat</keyword>
<dbReference type="PROSITE" id="PS50088">
    <property type="entry name" value="ANK_REPEAT"/>
    <property type="match status" value="10"/>
</dbReference>
<evidence type="ECO:0000313" key="6">
    <source>
        <dbReference type="Proteomes" id="UP001140511"/>
    </source>
</evidence>
<proteinExistence type="predicted"/>
<dbReference type="InterPro" id="IPR002110">
    <property type="entry name" value="Ankyrin_rpt"/>
</dbReference>
<evidence type="ECO:0000256" key="3">
    <source>
        <dbReference type="PROSITE-ProRule" id="PRU00023"/>
    </source>
</evidence>
<accession>A0A9W9EAK6</accession>
<dbReference type="PANTHER" id="PTHR24198">
    <property type="entry name" value="ANKYRIN REPEAT AND PROTEIN KINASE DOMAIN-CONTAINING PROTEIN"/>
    <property type="match status" value="1"/>
</dbReference>
<dbReference type="PROSITE" id="PS50297">
    <property type="entry name" value="ANK_REP_REGION"/>
    <property type="match status" value="9"/>
</dbReference>
<feature type="repeat" description="ANK" evidence="3">
    <location>
        <begin position="555"/>
        <end position="587"/>
    </location>
</feature>
<dbReference type="Proteomes" id="UP001140511">
    <property type="component" value="Unassembled WGS sequence"/>
</dbReference>